<comment type="caution">
    <text evidence="1">The sequence shown here is derived from an EMBL/GenBank/DDBJ whole genome shotgun (WGS) entry which is preliminary data.</text>
</comment>
<reference evidence="1 2" key="1">
    <citation type="submission" date="2023-09" db="EMBL/GenBank/DDBJ databases">
        <title>Aquirufa genomes.</title>
        <authorList>
            <person name="Pitt A."/>
        </authorList>
    </citation>
    <scope>NUCLEOTIDE SEQUENCE [LARGE SCALE GENOMIC DNA]</scope>
    <source>
        <strain evidence="1 2">LEOWEIH-7C</strain>
    </source>
</reference>
<proteinExistence type="predicted"/>
<dbReference type="Pfam" id="PF05336">
    <property type="entry name" value="rhaM"/>
    <property type="match status" value="1"/>
</dbReference>
<name>A0ABU3TQL4_9BACT</name>
<dbReference type="PANTHER" id="PTHR43239">
    <property type="entry name" value="UPF0734 PROTEIN DDB_G0273871/DDB_G0273177"/>
    <property type="match status" value="1"/>
</dbReference>
<dbReference type="Gene3D" id="3.30.70.100">
    <property type="match status" value="1"/>
</dbReference>
<evidence type="ECO:0000313" key="2">
    <source>
        <dbReference type="Proteomes" id="UP001249959"/>
    </source>
</evidence>
<dbReference type="InterPro" id="IPR011008">
    <property type="entry name" value="Dimeric_a/b-barrel"/>
</dbReference>
<dbReference type="SUPFAM" id="SSF54909">
    <property type="entry name" value="Dimeric alpha+beta barrel"/>
    <property type="match status" value="1"/>
</dbReference>
<gene>
    <name evidence="1" type="ORF">PQG45_03750</name>
</gene>
<dbReference type="InterPro" id="IPR052996">
    <property type="entry name" value="Carb_Metab_Mutarotase"/>
</dbReference>
<organism evidence="1 2">
    <name type="scientific">Aquirufa regiilacus</name>
    <dbReference type="NCBI Taxonomy" id="3024868"/>
    <lineage>
        <taxon>Bacteria</taxon>
        <taxon>Pseudomonadati</taxon>
        <taxon>Bacteroidota</taxon>
        <taxon>Cytophagia</taxon>
        <taxon>Cytophagales</taxon>
        <taxon>Flectobacillaceae</taxon>
        <taxon>Aquirufa</taxon>
    </lineage>
</organism>
<dbReference type="RefSeq" id="WP_315575642.1">
    <property type="nucleotide sequence ID" value="NZ_JARDXH010000002.1"/>
</dbReference>
<keyword evidence="2" id="KW-1185">Reference proteome</keyword>
<dbReference type="InterPro" id="IPR008000">
    <property type="entry name" value="Rham/fucose_mutarotase"/>
</dbReference>
<dbReference type="Proteomes" id="UP001249959">
    <property type="component" value="Unassembled WGS sequence"/>
</dbReference>
<evidence type="ECO:0000313" key="1">
    <source>
        <dbReference type="EMBL" id="MDU0808148.1"/>
    </source>
</evidence>
<protein>
    <submittedName>
        <fullName evidence="1">L-rhamnose mutarotase</fullName>
    </submittedName>
</protein>
<accession>A0ABU3TQL4</accession>
<dbReference type="PANTHER" id="PTHR43239:SF1">
    <property type="entry name" value="UPF0734 PROTEIN DDB_G0273871_DDB_G0273177"/>
    <property type="match status" value="1"/>
</dbReference>
<sequence>MHKFLLILDLVDEETSIRQYEDYHKQIPAEIDQSIRASGITQMEIYRYANRLVMEIIADETFSFEAKSKADEENEAVQDWETLMNQFQQRIPGSKPTEKWVLTKRIFSLN</sequence>
<dbReference type="EMBL" id="JAVNWW010000001">
    <property type="protein sequence ID" value="MDU0808148.1"/>
    <property type="molecule type" value="Genomic_DNA"/>
</dbReference>